<keyword evidence="3" id="KW-1185">Reference proteome</keyword>
<sequence length="65" mass="7464">HKMHTFEVMVGYCLKDQDEPHFQKVVHNITSDDVNAGVELYSLYGVDQLKNRVCLTPANIFDRAL</sequence>
<dbReference type="EMBL" id="JABFUD020000025">
    <property type="protein sequence ID" value="KAI5059607.1"/>
    <property type="molecule type" value="Genomic_DNA"/>
</dbReference>
<protein>
    <recommendedName>
        <fullName evidence="1">Replitron HUH endonuclease domain-containing protein</fullName>
    </recommendedName>
</protein>
<dbReference type="InterPro" id="IPR054424">
    <property type="entry name" value="Replitron_HUH"/>
</dbReference>
<gene>
    <name evidence="2" type="ORF">GOP47_0025926</name>
</gene>
<feature type="non-terminal residue" evidence="2">
    <location>
        <position position="1"/>
    </location>
</feature>
<proteinExistence type="predicted"/>
<dbReference type="AlphaFoldDB" id="A0A9D4U1U1"/>
<name>A0A9D4U1U1_ADICA</name>
<accession>A0A9D4U1U1</accession>
<dbReference type="Proteomes" id="UP000886520">
    <property type="component" value="Chromosome 25"/>
</dbReference>
<comment type="caution">
    <text evidence="2">The sequence shown here is derived from an EMBL/GenBank/DDBJ whole genome shotgun (WGS) entry which is preliminary data.</text>
</comment>
<feature type="non-terminal residue" evidence="2">
    <location>
        <position position="65"/>
    </location>
</feature>
<reference evidence="2" key="1">
    <citation type="submission" date="2021-01" db="EMBL/GenBank/DDBJ databases">
        <title>Adiantum capillus-veneris genome.</title>
        <authorList>
            <person name="Fang Y."/>
            <person name="Liao Q."/>
        </authorList>
    </citation>
    <scope>NUCLEOTIDE SEQUENCE</scope>
    <source>
        <strain evidence="2">H3</strain>
        <tissue evidence="2">Leaf</tissue>
    </source>
</reference>
<organism evidence="2 3">
    <name type="scientific">Adiantum capillus-veneris</name>
    <name type="common">Maidenhair fern</name>
    <dbReference type="NCBI Taxonomy" id="13818"/>
    <lineage>
        <taxon>Eukaryota</taxon>
        <taxon>Viridiplantae</taxon>
        <taxon>Streptophyta</taxon>
        <taxon>Embryophyta</taxon>
        <taxon>Tracheophyta</taxon>
        <taxon>Polypodiopsida</taxon>
        <taxon>Polypodiidae</taxon>
        <taxon>Polypodiales</taxon>
        <taxon>Pteridineae</taxon>
        <taxon>Pteridaceae</taxon>
        <taxon>Vittarioideae</taxon>
        <taxon>Adiantum</taxon>
    </lineage>
</organism>
<dbReference type="Pfam" id="PF21859">
    <property type="entry name" value="Replitron_HUH"/>
    <property type="match status" value="1"/>
</dbReference>
<feature type="domain" description="Replitron HUH endonuclease" evidence="1">
    <location>
        <begin position="2"/>
        <end position="41"/>
    </location>
</feature>
<evidence type="ECO:0000259" key="1">
    <source>
        <dbReference type="Pfam" id="PF21859"/>
    </source>
</evidence>
<evidence type="ECO:0000313" key="3">
    <source>
        <dbReference type="Proteomes" id="UP000886520"/>
    </source>
</evidence>
<evidence type="ECO:0000313" key="2">
    <source>
        <dbReference type="EMBL" id="KAI5059607.1"/>
    </source>
</evidence>
<dbReference type="OrthoDB" id="1990019at2759"/>